<keyword evidence="5" id="KW-0112">Calmodulin-binding</keyword>
<dbReference type="Pfam" id="PF00612">
    <property type="entry name" value="IQ"/>
    <property type="match status" value="4"/>
</dbReference>
<dbReference type="InterPro" id="IPR036103">
    <property type="entry name" value="MYSc_Myo5"/>
</dbReference>
<dbReference type="InterPro" id="IPR001609">
    <property type="entry name" value="Myosin_head_motor_dom-like"/>
</dbReference>
<dbReference type="PROSITE" id="PS51456">
    <property type="entry name" value="MYOSIN_MOTOR"/>
    <property type="match status" value="1"/>
</dbReference>
<keyword evidence="15" id="KW-1185">Reference proteome</keyword>
<comment type="caution">
    <text evidence="14">The sequence shown here is derived from an EMBL/GenBank/DDBJ whole genome shotgun (WGS) entry which is preliminary data.</text>
</comment>
<proteinExistence type="inferred from homology"/>
<dbReference type="InterPro" id="IPR000048">
    <property type="entry name" value="IQ_motif_EF-hand-BS"/>
</dbReference>
<dbReference type="GO" id="GO:0005524">
    <property type="term" value="F:ATP binding"/>
    <property type="evidence" value="ECO:0007669"/>
    <property type="project" value="UniProtKB-UniRule"/>
</dbReference>
<evidence type="ECO:0000313" key="14">
    <source>
        <dbReference type="EMBL" id="KAK9892692.1"/>
    </source>
</evidence>
<sequence length="1704" mass="199127">MFYYSADIDTIQAYRGQSMGDLDPHIFAVAEEALTKLERERKDQSIIISGESGAGKTVSAKYTMRYFATIGGNTTETQMEKKILASSPIMEALGNAKTTRNDNSSRFGKFIELQFNKQFHICGASMRTYLLEKSRVVFQSLGERNYHIFYQLCASRTELPELYLDDPKNFSYLNHGSCLYIEGVDDYQKYQEMVEALKMLGFSEEKKYGVFKILAAILHLGNIMFEETIIKMENCEDTEGCSIAKDDKHIELVSNLLEINSEELRKWLCTRKIVSAREMFLKPMSVEEAQSARDALAKHIYAELFNWVTNDLNSGLRSEFPHYKFIGVLDIYGFETFETNSFEQFCINYANEKLQQQFNLHVFKLEQQEYLNEEIEWKIIEFYDNQPCIDLIEVKLGILDLLDEECKMPKGSDGSWTEKMYAKCMKYSHFGKAKFGESAFTIEHFAEKVQYESNGFLEKNRDTVYEEQIDLIKQSKREFVRRIFDPDSHKPPSSGNKVKIVPSKTVQRSQKINRKTVGSQFRDSLNLLMQTINSTTPYYIRCIKPNDNKRKFEYNTKRASQQLRACGVLETIRLSAAGFPSRWTYNEFFNRYRVLCKSVDIKEYNTRKICENILNRFIKDPDMYRFGKTKIFFRASQVAYLEKIRSDKLRQCCIIMQKTVRTFICRKKFLRIKRSVMLLQKRGRGYLGRRLAKEIRRRRAAITIQRRVRGWLARVRYQRIRKSVQLIQTRGRGYLARRKFAEMRYNAKAIIIQKYWRGYLARKTVDKMKHSVIICQAAVRRFLARKLYKRLKIEARSIENVKALNRGLENKIISLQQKIGDLEKNNKNLEKKYNNNDKELKELKQKLPLLKALEIEVKNIKTILLDKNELIRNMEEKLRKECDDKMDLIQEREDILKKRQIEIEERSNLMQEIENLKNVLEMNEKNKESQIKASIEEEKLLILNEQDSDRHAYQKLLQEYHNLEQHCEELKMQMDSRQGSHNRNISDVSSITTLDIPEDHGYGSVKSVSSILTDKEQLDTSNWKAKDSMSEGNLASQTSSTISSDIRSIDIGLVLKLQHKLAEVEKEKLRIQNRLDELDNSPMATEAENALKNTFKITELEMDNSSLKSQLIELQNSINEGSATSQVLEQLRKSQDELERRSDEIIQLKTILASQTSSMKNIVTSKNRIGEYINEDGELALAYETQKTINKQLELELQDEKMKSQMLDQELRLEIAKLKEDNEKLQQILAMNLTEETNSQNESYLKLEVTRLISENLELQDSKDSLSEKLRKKNRQIKYLMNKLKKERIDIDDTVIEAELDSWKTTKPERTVSTIKKQEREYQGIFTFKSGDETIIMRNLVIQLKPRTAITMLPCLPAYIVFMCIRHTDLMNDEEKVKSLISAFTNAVKKVIRKRHEDLETSALWFANTLRLLHIMKQYSGEKTFQQKNTPKQNEKCLRNFDLSEYRQVLSDIAVWINQALVRSFIKTIQPLIVPAILEHEEIQGLSGNMPGGMRRKSSVAGTPSLDQKPTTTLKQAFTNINKKLTFYGVDPEVISQIFRQFFYFLCATSLNNLLLRKDMCHWSKGVQIRHNLSYFEMWIKDNNQQELCYPVLQPIIQAAQLLQARKEEEDVDSICDMCNALSGQQISKILNLYTPVDEFEKRIPKSFVEKVKAELKKRSKPEEPLLMETNFQFPVKFPFKPSDICMENIELPDFLNLDMLEKV</sequence>
<evidence type="ECO:0000259" key="12">
    <source>
        <dbReference type="PROSITE" id="PS51126"/>
    </source>
</evidence>
<dbReference type="SMART" id="SM00015">
    <property type="entry name" value="IQ"/>
    <property type="match status" value="6"/>
</dbReference>
<evidence type="ECO:0000256" key="11">
    <source>
        <dbReference type="SAM" id="Coils"/>
    </source>
</evidence>
<dbReference type="SMART" id="SM01132">
    <property type="entry name" value="DIL"/>
    <property type="match status" value="1"/>
</dbReference>
<dbReference type="CDD" id="cd01380">
    <property type="entry name" value="MYSc_Myo5"/>
    <property type="match status" value="1"/>
</dbReference>
<dbReference type="GO" id="GO:0000146">
    <property type="term" value="F:microfilament motor activity"/>
    <property type="evidence" value="ECO:0007669"/>
    <property type="project" value="TreeGrafter"/>
</dbReference>
<feature type="coiled-coil region" evidence="11">
    <location>
        <begin position="871"/>
        <end position="973"/>
    </location>
</feature>
<dbReference type="InterPro" id="IPR036961">
    <property type="entry name" value="Kinesin_motor_dom_sf"/>
</dbReference>
<evidence type="ECO:0000313" key="15">
    <source>
        <dbReference type="Proteomes" id="UP001431783"/>
    </source>
</evidence>
<dbReference type="PANTHER" id="PTHR13140">
    <property type="entry name" value="MYOSIN"/>
    <property type="match status" value="1"/>
</dbReference>
<dbReference type="Pfam" id="PF01843">
    <property type="entry name" value="DIL"/>
    <property type="match status" value="1"/>
</dbReference>
<evidence type="ECO:0000256" key="9">
    <source>
        <dbReference type="ARBA" id="ARBA00023203"/>
    </source>
</evidence>
<dbReference type="GO" id="GO:0016459">
    <property type="term" value="C:myosin complex"/>
    <property type="evidence" value="ECO:0007669"/>
    <property type="project" value="UniProtKB-KW"/>
</dbReference>
<feature type="binding site" evidence="10">
    <location>
        <begin position="50"/>
        <end position="57"/>
    </location>
    <ligand>
        <name>ATP</name>
        <dbReference type="ChEBI" id="CHEBI:30616"/>
    </ligand>
</feature>
<dbReference type="Gene3D" id="1.20.120.720">
    <property type="entry name" value="Myosin VI head, motor domain, U50 subdomain"/>
    <property type="match status" value="1"/>
</dbReference>
<dbReference type="GO" id="GO:0051015">
    <property type="term" value="F:actin filament binding"/>
    <property type="evidence" value="ECO:0007669"/>
    <property type="project" value="TreeGrafter"/>
</dbReference>
<dbReference type="PANTHER" id="PTHR13140:SF706">
    <property type="entry name" value="DILUTE CLASS UNCONVENTIONAL MYOSIN, ISOFORM C"/>
    <property type="match status" value="1"/>
</dbReference>
<keyword evidence="6 11" id="KW-0175">Coiled coil</keyword>
<gene>
    <name evidence="14" type="ORF">WA026_021547</name>
</gene>
<dbReference type="InterPro" id="IPR027417">
    <property type="entry name" value="P-loop_NTPase"/>
</dbReference>
<keyword evidence="3 10" id="KW-0547">Nucleotide-binding</keyword>
<evidence type="ECO:0000256" key="3">
    <source>
        <dbReference type="ARBA" id="ARBA00022741"/>
    </source>
</evidence>
<dbReference type="Pfam" id="PF00063">
    <property type="entry name" value="Myosin_head"/>
    <property type="match status" value="1"/>
</dbReference>
<dbReference type="PRINTS" id="PR00193">
    <property type="entry name" value="MYOSINHEAVY"/>
</dbReference>
<evidence type="ECO:0000256" key="8">
    <source>
        <dbReference type="ARBA" id="ARBA00023175"/>
    </source>
</evidence>
<feature type="coiled-coil region" evidence="11">
    <location>
        <begin position="1183"/>
        <end position="1287"/>
    </location>
</feature>
<evidence type="ECO:0000259" key="13">
    <source>
        <dbReference type="PROSITE" id="PS51456"/>
    </source>
</evidence>
<feature type="region of interest" description="Actin-binding" evidence="10">
    <location>
        <begin position="525"/>
        <end position="547"/>
    </location>
</feature>
<dbReference type="FunFam" id="1.10.10.820:FF:000001">
    <property type="entry name" value="Myosin heavy chain"/>
    <property type="match status" value="1"/>
</dbReference>
<evidence type="ECO:0000256" key="7">
    <source>
        <dbReference type="ARBA" id="ARBA00023123"/>
    </source>
</evidence>
<dbReference type="GO" id="GO:0005516">
    <property type="term" value="F:calmodulin binding"/>
    <property type="evidence" value="ECO:0007669"/>
    <property type="project" value="UniProtKB-KW"/>
</dbReference>
<evidence type="ECO:0008006" key="16">
    <source>
        <dbReference type="Google" id="ProtNLM"/>
    </source>
</evidence>
<feature type="coiled-coil region" evidence="11">
    <location>
        <begin position="798"/>
        <end position="846"/>
    </location>
</feature>
<reference evidence="14 15" key="1">
    <citation type="submission" date="2023-03" db="EMBL/GenBank/DDBJ databases">
        <title>Genome insight into feeding habits of ladybird beetles.</title>
        <authorList>
            <person name="Li H.-S."/>
            <person name="Huang Y.-H."/>
            <person name="Pang H."/>
        </authorList>
    </citation>
    <scope>NUCLEOTIDE SEQUENCE [LARGE SCALE GENOMIC DNA]</scope>
    <source>
        <strain evidence="14">SYSU_2023b</strain>
        <tissue evidence="14">Whole body</tissue>
    </source>
</reference>
<name>A0AAW1VAI8_9CUCU</name>
<protein>
    <recommendedName>
        <fullName evidence="16">Dilute class unconventional myosin</fullName>
    </recommendedName>
</protein>
<dbReference type="Gene3D" id="1.20.5.190">
    <property type="match status" value="3"/>
</dbReference>
<feature type="domain" description="Myosin motor" evidence="13">
    <location>
        <begin position="1"/>
        <end position="646"/>
    </location>
</feature>
<keyword evidence="7 10" id="KW-0518">Myosin</keyword>
<dbReference type="FunFam" id="1.20.5.190:FF:000001">
    <property type="entry name" value="unconventional myosin-Va"/>
    <property type="match status" value="1"/>
</dbReference>
<accession>A0AAW1VAI8</accession>
<dbReference type="GO" id="GO:0048731">
    <property type="term" value="P:system development"/>
    <property type="evidence" value="ECO:0007669"/>
    <property type="project" value="UniProtKB-ARBA"/>
</dbReference>
<evidence type="ECO:0000256" key="6">
    <source>
        <dbReference type="ARBA" id="ARBA00023054"/>
    </source>
</evidence>
<dbReference type="Pfam" id="PF25966">
    <property type="entry name" value="Myo5a"/>
    <property type="match status" value="1"/>
</dbReference>
<keyword evidence="2" id="KW-0677">Repeat</keyword>
<dbReference type="GO" id="GO:0048513">
    <property type="term" value="P:animal organ development"/>
    <property type="evidence" value="ECO:0007669"/>
    <property type="project" value="UniProtKB-ARBA"/>
</dbReference>
<dbReference type="Gene3D" id="1.10.10.820">
    <property type="match status" value="1"/>
</dbReference>
<dbReference type="PROSITE" id="PS51126">
    <property type="entry name" value="DILUTE"/>
    <property type="match status" value="1"/>
</dbReference>
<feature type="coiled-coil region" evidence="11">
    <location>
        <begin position="1054"/>
        <end position="1148"/>
    </location>
</feature>
<dbReference type="CDD" id="cd15470">
    <property type="entry name" value="Myo5_CBD"/>
    <property type="match status" value="1"/>
</dbReference>
<keyword evidence="4 10" id="KW-0067">ATP-binding</keyword>
<dbReference type="Gene3D" id="3.40.850.10">
    <property type="entry name" value="Kinesin motor domain"/>
    <property type="match status" value="1"/>
</dbReference>
<dbReference type="SUPFAM" id="SSF52540">
    <property type="entry name" value="P-loop containing nucleoside triphosphate hydrolases"/>
    <property type="match status" value="3"/>
</dbReference>
<dbReference type="Proteomes" id="UP001431783">
    <property type="component" value="Unassembled WGS sequence"/>
</dbReference>
<keyword evidence="9 10" id="KW-0009">Actin-binding</keyword>
<evidence type="ECO:0000256" key="2">
    <source>
        <dbReference type="ARBA" id="ARBA00022737"/>
    </source>
</evidence>
<dbReference type="SMART" id="SM00242">
    <property type="entry name" value="MYSc"/>
    <property type="match status" value="1"/>
</dbReference>
<keyword evidence="8 10" id="KW-0505">Motor protein</keyword>
<evidence type="ECO:0000256" key="1">
    <source>
        <dbReference type="ARBA" id="ARBA00008314"/>
    </source>
</evidence>
<dbReference type="Gene3D" id="6.20.240.20">
    <property type="match status" value="1"/>
</dbReference>
<dbReference type="GO" id="GO:0009888">
    <property type="term" value="P:tissue development"/>
    <property type="evidence" value="ECO:0007669"/>
    <property type="project" value="UniProtKB-ARBA"/>
</dbReference>
<evidence type="ECO:0000256" key="10">
    <source>
        <dbReference type="PROSITE-ProRule" id="PRU00782"/>
    </source>
</evidence>
<comment type="similarity">
    <text evidence="1 10">Belongs to the TRAFAC class myosin-kinesin ATPase superfamily. Myosin family.</text>
</comment>
<dbReference type="InterPro" id="IPR058662">
    <property type="entry name" value="Myo5a/b_dom"/>
</dbReference>
<feature type="domain" description="Dilute" evidence="12">
    <location>
        <begin position="1382"/>
        <end position="1658"/>
    </location>
</feature>
<dbReference type="GO" id="GO:0005737">
    <property type="term" value="C:cytoplasm"/>
    <property type="evidence" value="ECO:0007669"/>
    <property type="project" value="UniProtKB-ARBA"/>
</dbReference>
<dbReference type="Gene3D" id="1.20.58.530">
    <property type="match status" value="1"/>
</dbReference>
<dbReference type="GO" id="GO:0009653">
    <property type="term" value="P:anatomical structure morphogenesis"/>
    <property type="evidence" value="ECO:0007669"/>
    <property type="project" value="UniProtKB-ARBA"/>
</dbReference>
<evidence type="ECO:0000256" key="5">
    <source>
        <dbReference type="ARBA" id="ARBA00022860"/>
    </source>
</evidence>
<dbReference type="PROSITE" id="PS50096">
    <property type="entry name" value="IQ"/>
    <property type="match status" value="5"/>
</dbReference>
<evidence type="ECO:0000256" key="4">
    <source>
        <dbReference type="ARBA" id="ARBA00022840"/>
    </source>
</evidence>
<dbReference type="GO" id="GO:0007015">
    <property type="term" value="P:actin filament organization"/>
    <property type="evidence" value="ECO:0007669"/>
    <property type="project" value="TreeGrafter"/>
</dbReference>
<dbReference type="EMBL" id="JARQZJ010000137">
    <property type="protein sequence ID" value="KAK9892692.1"/>
    <property type="molecule type" value="Genomic_DNA"/>
</dbReference>
<dbReference type="GO" id="GO:0016020">
    <property type="term" value="C:membrane"/>
    <property type="evidence" value="ECO:0007669"/>
    <property type="project" value="TreeGrafter"/>
</dbReference>
<dbReference type="InterPro" id="IPR002710">
    <property type="entry name" value="Dilute_dom"/>
</dbReference>
<organism evidence="14 15">
    <name type="scientific">Henosepilachna vigintioctopunctata</name>
    <dbReference type="NCBI Taxonomy" id="420089"/>
    <lineage>
        <taxon>Eukaryota</taxon>
        <taxon>Metazoa</taxon>
        <taxon>Ecdysozoa</taxon>
        <taxon>Arthropoda</taxon>
        <taxon>Hexapoda</taxon>
        <taxon>Insecta</taxon>
        <taxon>Pterygota</taxon>
        <taxon>Neoptera</taxon>
        <taxon>Endopterygota</taxon>
        <taxon>Coleoptera</taxon>
        <taxon>Polyphaga</taxon>
        <taxon>Cucujiformia</taxon>
        <taxon>Coccinelloidea</taxon>
        <taxon>Coccinellidae</taxon>
        <taxon>Epilachninae</taxon>
        <taxon>Epilachnini</taxon>
        <taxon>Henosepilachna</taxon>
    </lineage>
</organism>